<reference evidence="1 2" key="1">
    <citation type="journal article" date="2021" name="Elife">
        <title>Chloroplast acquisition without the gene transfer in kleptoplastic sea slugs, Plakobranchus ocellatus.</title>
        <authorList>
            <person name="Maeda T."/>
            <person name="Takahashi S."/>
            <person name="Yoshida T."/>
            <person name="Shimamura S."/>
            <person name="Takaki Y."/>
            <person name="Nagai Y."/>
            <person name="Toyoda A."/>
            <person name="Suzuki Y."/>
            <person name="Arimoto A."/>
            <person name="Ishii H."/>
            <person name="Satoh N."/>
            <person name="Nishiyama T."/>
            <person name="Hasebe M."/>
            <person name="Maruyama T."/>
            <person name="Minagawa J."/>
            <person name="Obokata J."/>
            <person name="Shigenobu S."/>
        </authorList>
    </citation>
    <scope>NUCLEOTIDE SEQUENCE [LARGE SCALE GENOMIC DNA]</scope>
</reference>
<dbReference type="Proteomes" id="UP000735302">
    <property type="component" value="Unassembled WGS sequence"/>
</dbReference>
<keyword evidence="2" id="KW-1185">Reference proteome</keyword>
<dbReference type="AlphaFoldDB" id="A0AAV4DG91"/>
<evidence type="ECO:0000313" key="1">
    <source>
        <dbReference type="EMBL" id="GFO43191.1"/>
    </source>
</evidence>
<accession>A0AAV4DG91</accession>
<name>A0AAV4DG91_9GAST</name>
<proteinExistence type="predicted"/>
<evidence type="ECO:0000313" key="2">
    <source>
        <dbReference type="Proteomes" id="UP000735302"/>
    </source>
</evidence>
<protein>
    <submittedName>
        <fullName evidence="1">Uncharacterized protein</fullName>
    </submittedName>
</protein>
<organism evidence="1 2">
    <name type="scientific">Plakobranchus ocellatus</name>
    <dbReference type="NCBI Taxonomy" id="259542"/>
    <lineage>
        <taxon>Eukaryota</taxon>
        <taxon>Metazoa</taxon>
        <taxon>Spiralia</taxon>
        <taxon>Lophotrochozoa</taxon>
        <taxon>Mollusca</taxon>
        <taxon>Gastropoda</taxon>
        <taxon>Heterobranchia</taxon>
        <taxon>Euthyneura</taxon>
        <taxon>Panpulmonata</taxon>
        <taxon>Sacoglossa</taxon>
        <taxon>Placobranchoidea</taxon>
        <taxon>Plakobranchidae</taxon>
        <taxon>Plakobranchus</taxon>
    </lineage>
</organism>
<sequence>MDQHKMCSLQIPRWDYSRKECSGAEGQVSALLPGTGKPKHPHKLWHYGFEPDLQSRQQERCHRKISGFNIL</sequence>
<dbReference type="EMBL" id="BLXT01007857">
    <property type="protein sequence ID" value="GFO43191.1"/>
    <property type="molecule type" value="Genomic_DNA"/>
</dbReference>
<gene>
    <name evidence="1" type="ORF">PoB_006969600</name>
</gene>
<comment type="caution">
    <text evidence="1">The sequence shown here is derived from an EMBL/GenBank/DDBJ whole genome shotgun (WGS) entry which is preliminary data.</text>
</comment>